<feature type="region of interest" description="Disordered" evidence="1">
    <location>
        <begin position="1"/>
        <end position="20"/>
    </location>
</feature>
<dbReference type="AlphaFoldDB" id="A0A0J6SJT0"/>
<dbReference type="EMBL" id="LABY01000143">
    <property type="protein sequence ID" value="KMO33899.1"/>
    <property type="molecule type" value="Genomic_DNA"/>
</dbReference>
<dbReference type="RefSeq" id="WP_048445935.1">
    <property type="nucleotide sequence ID" value="NZ_LABY01000143.1"/>
</dbReference>
<keyword evidence="3" id="KW-1185">Reference proteome</keyword>
<reference evidence="2 3" key="1">
    <citation type="submission" date="2015-03" db="EMBL/GenBank/DDBJ databases">
        <title>Genome sequencing of Methylobacterium variabile DSM 16961.</title>
        <authorList>
            <person name="Chaudhry V."/>
            <person name="Patil P.B."/>
        </authorList>
    </citation>
    <scope>NUCLEOTIDE SEQUENCE [LARGE SCALE GENOMIC DNA]</scope>
    <source>
        <strain evidence="2 3">DSM 16961</strain>
    </source>
</reference>
<gene>
    <name evidence="2" type="ORF">VQ02_19840</name>
</gene>
<dbReference type="OrthoDB" id="8410886at2"/>
<dbReference type="PATRIC" id="fig|298794.3.peg.1290"/>
<evidence type="ECO:0000313" key="3">
    <source>
        <dbReference type="Proteomes" id="UP000035955"/>
    </source>
</evidence>
<organism evidence="2 3">
    <name type="scientific">Methylobacterium variabile</name>
    <dbReference type="NCBI Taxonomy" id="298794"/>
    <lineage>
        <taxon>Bacteria</taxon>
        <taxon>Pseudomonadati</taxon>
        <taxon>Pseudomonadota</taxon>
        <taxon>Alphaproteobacteria</taxon>
        <taxon>Hyphomicrobiales</taxon>
        <taxon>Methylobacteriaceae</taxon>
        <taxon>Methylobacterium</taxon>
    </lineage>
</organism>
<accession>A0A0J6SJT0</accession>
<proteinExistence type="predicted"/>
<protein>
    <submittedName>
        <fullName evidence="2">Uncharacterized protein</fullName>
    </submittedName>
</protein>
<feature type="compositionally biased region" description="Basic and acidic residues" evidence="1">
    <location>
        <begin position="1"/>
        <end position="11"/>
    </location>
</feature>
<sequence>MRGAKPGERRGGRVKGVPNKTTADVKSAILKAFEKAGGVDYLAKIAEEDPKTFCALLGKVIPLQVTGDADNPIAVAFTFKLDRPKQS</sequence>
<comment type="caution">
    <text evidence="2">The sequence shown here is derived from an EMBL/GenBank/DDBJ whole genome shotgun (WGS) entry which is preliminary data.</text>
</comment>
<name>A0A0J6SJT0_9HYPH</name>
<dbReference type="Proteomes" id="UP000035955">
    <property type="component" value="Unassembled WGS sequence"/>
</dbReference>
<evidence type="ECO:0000313" key="2">
    <source>
        <dbReference type="EMBL" id="KMO33899.1"/>
    </source>
</evidence>
<evidence type="ECO:0000256" key="1">
    <source>
        <dbReference type="SAM" id="MobiDB-lite"/>
    </source>
</evidence>